<accession>A0A840WJU6</accession>
<dbReference type="Proteomes" id="UP000553766">
    <property type="component" value="Unassembled WGS sequence"/>
</dbReference>
<proteinExistence type="predicted"/>
<dbReference type="SUPFAM" id="SSF52833">
    <property type="entry name" value="Thioredoxin-like"/>
    <property type="match status" value="1"/>
</dbReference>
<gene>
    <name evidence="2" type="ORF">FHS89_000807</name>
</gene>
<evidence type="ECO:0000313" key="2">
    <source>
        <dbReference type="EMBL" id="MBB5514801.1"/>
    </source>
</evidence>
<comment type="caution">
    <text evidence="2">The sequence shown here is derived from an EMBL/GenBank/DDBJ whole genome shotgun (WGS) entry which is preliminary data.</text>
</comment>
<dbReference type="PANTHER" id="PTHR13887:SF41">
    <property type="entry name" value="THIOREDOXIN SUPERFAMILY PROTEIN"/>
    <property type="match status" value="1"/>
</dbReference>
<dbReference type="Pfam" id="PF01323">
    <property type="entry name" value="DSBA"/>
    <property type="match status" value="1"/>
</dbReference>
<reference evidence="2 3" key="1">
    <citation type="submission" date="2020-08" db="EMBL/GenBank/DDBJ databases">
        <title>Genomic Encyclopedia of Type Strains, Phase IV (KMG-IV): sequencing the most valuable type-strain genomes for metagenomic binning, comparative biology and taxonomic classification.</title>
        <authorList>
            <person name="Goeker M."/>
        </authorList>
    </citation>
    <scope>NUCLEOTIDE SEQUENCE [LARGE SCALE GENOMIC DNA]</scope>
    <source>
        <strain evidence="2 3">DSM 103377</strain>
    </source>
</reference>
<dbReference type="RefSeq" id="WP_184008778.1">
    <property type="nucleotide sequence ID" value="NZ_JACIJS010000002.1"/>
</dbReference>
<dbReference type="GO" id="GO:0016853">
    <property type="term" value="F:isomerase activity"/>
    <property type="evidence" value="ECO:0007669"/>
    <property type="project" value="UniProtKB-KW"/>
</dbReference>
<feature type="domain" description="DSBA-like thioredoxin" evidence="1">
    <location>
        <begin position="3"/>
        <end position="202"/>
    </location>
</feature>
<keyword evidence="3" id="KW-1185">Reference proteome</keyword>
<evidence type="ECO:0000259" key="1">
    <source>
        <dbReference type="Pfam" id="PF01323"/>
    </source>
</evidence>
<evidence type="ECO:0000313" key="3">
    <source>
        <dbReference type="Proteomes" id="UP000553766"/>
    </source>
</evidence>
<organism evidence="2 3">
    <name type="scientific">Rubricella aquisinus</name>
    <dbReference type="NCBI Taxonomy" id="2028108"/>
    <lineage>
        <taxon>Bacteria</taxon>
        <taxon>Pseudomonadati</taxon>
        <taxon>Pseudomonadota</taxon>
        <taxon>Alphaproteobacteria</taxon>
        <taxon>Rhodobacterales</taxon>
        <taxon>Paracoccaceae</taxon>
        <taxon>Rubricella</taxon>
    </lineage>
</organism>
<protein>
    <submittedName>
        <fullName evidence="2">Putative DsbA family dithiol-disulfide isomerase</fullName>
    </submittedName>
</protein>
<dbReference type="InterPro" id="IPR036249">
    <property type="entry name" value="Thioredoxin-like_sf"/>
</dbReference>
<dbReference type="PANTHER" id="PTHR13887">
    <property type="entry name" value="GLUTATHIONE S-TRANSFERASE KAPPA"/>
    <property type="match status" value="1"/>
</dbReference>
<keyword evidence="2" id="KW-0413">Isomerase</keyword>
<sequence length="215" mass="23758">MITLDILSDPICPWCYIGKHRLEKAMAAAGVNPFEITWRPFQLNPDMPAEGVDRTAYLETKFGKKRAAGFYAQIEETAKADGLDVDFAAIKRTPNTIDAHRVIRWAAQAGHQTPLVQELFERYFTRGQDISDHAVLSDAAEIAGLDRDVIVRALSTDADRDAVIDEDKQARTMGVNSVPTFIVAGRHVVNGAQPPELWERVIQDILSLDGTKGTA</sequence>
<dbReference type="EMBL" id="JACIJS010000002">
    <property type="protein sequence ID" value="MBB5514801.1"/>
    <property type="molecule type" value="Genomic_DNA"/>
</dbReference>
<dbReference type="InterPro" id="IPR001853">
    <property type="entry name" value="DSBA-like_thioredoxin_dom"/>
</dbReference>
<dbReference type="AlphaFoldDB" id="A0A840WJU6"/>
<dbReference type="Gene3D" id="3.40.30.10">
    <property type="entry name" value="Glutaredoxin"/>
    <property type="match status" value="1"/>
</dbReference>
<name>A0A840WJU6_9RHOB</name>
<dbReference type="CDD" id="cd03024">
    <property type="entry name" value="DsbA_FrnE"/>
    <property type="match status" value="1"/>
</dbReference>
<dbReference type="GO" id="GO:0016491">
    <property type="term" value="F:oxidoreductase activity"/>
    <property type="evidence" value="ECO:0007669"/>
    <property type="project" value="InterPro"/>
</dbReference>